<name>A0ABZ1CAH8_9BACT</name>
<feature type="transmembrane region" description="Helical" evidence="2">
    <location>
        <begin position="90"/>
        <end position="112"/>
    </location>
</feature>
<evidence type="ECO:0000256" key="1">
    <source>
        <dbReference type="SAM" id="MobiDB-lite"/>
    </source>
</evidence>
<evidence type="ECO:0000256" key="2">
    <source>
        <dbReference type="SAM" id="Phobius"/>
    </source>
</evidence>
<dbReference type="RefSeq" id="WP_324726092.1">
    <property type="nucleotide sequence ID" value="NZ_CP139781.1"/>
</dbReference>
<feature type="transmembrane region" description="Helical" evidence="2">
    <location>
        <begin position="54"/>
        <end position="78"/>
    </location>
</feature>
<dbReference type="EMBL" id="CP139781">
    <property type="protein sequence ID" value="WRQ88645.1"/>
    <property type="molecule type" value="Genomic_DNA"/>
</dbReference>
<keyword evidence="4" id="KW-1185">Reference proteome</keyword>
<organism evidence="3 4">
    <name type="scientific">Actomonas aquatica</name>
    <dbReference type="NCBI Taxonomy" id="2866162"/>
    <lineage>
        <taxon>Bacteria</taxon>
        <taxon>Pseudomonadati</taxon>
        <taxon>Verrucomicrobiota</taxon>
        <taxon>Opitutia</taxon>
        <taxon>Opitutales</taxon>
        <taxon>Opitutaceae</taxon>
        <taxon>Actomonas</taxon>
    </lineage>
</organism>
<gene>
    <name evidence="3" type="ORF">K1X11_004465</name>
</gene>
<protein>
    <submittedName>
        <fullName evidence="3">Phage holin family protein</fullName>
    </submittedName>
</protein>
<dbReference type="PANTHER" id="PTHR37309:SF1">
    <property type="entry name" value="SLR0284 PROTEIN"/>
    <property type="match status" value="1"/>
</dbReference>
<feature type="compositionally biased region" description="Gly residues" evidence="1">
    <location>
        <begin position="125"/>
        <end position="136"/>
    </location>
</feature>
<reference evidence="3 4" key="1">
    <citation type="submission" date="2021-08" db="EMBL/GenBank/DDBJ databases">
        <authorList>
            <person name="Zhang D."/>
            <person name="Zhang A."/>
            <person name="Wang L."/>
        </authorList>
    </citation>
    <scope>NUCLEOTIDE SEQUENCE [LARGE SCALE GENOMIC DNA]</scope>
    <source>
        <strain evidence="3 4">WL0086</strain>
    </source>
</reference>
<evidence type="ECO:0000313" key="4">
    <source>
        <dbReference type="Proteomes" id="UP000738431"/>
    </source>
</evidence>
<keyword evidence="2" id="KW-0472">Membrane</keyword>
<dbReference type="InterPro" id="IPR007165">
    <property type="entry name" value="Phage_holin_4_2"/>
</dbReference>
<evidence type="ECO:0000313" key="3">
    <source>
        <dbReference type="EMBL" id="WRQ88645.1"/>
    </source>
</evidence>
<dbReference type="Proteomes" id="UP000738431">
    <property type="component" value="Chromosome"/>
</dbReference>
<reference evidence="3 4" key="2">
    <citation type="submission" date="2023-12" db="EMBL/GenBank/DDBJ databases">
        <title>Description of an unclassified Opitutus bacterium of Verrucomicrobiota.</title>
        <authorList>
            <person name="Zhang D.-F."/>
        </authorList>
    </citation>
    <scope>NUCLEOTIDE SEQUENCE [LARGE SCALE GENOMIC DNA]</scope>
    <source>
        <strain evidence="3 4">WL0086</strain>
    </source>
</reference>
<feature type="transmembrane region" description="Helical" evidence="2">
    <location>
        <begin position="30"/>
        <end position="47"/>
    </location>
</feature>
<feature type="compositionally biased region" description="Basic and acidic residues" evidence="1">
    <location>
        <begin position="138"/>
        <end position="147"/>
    </location>
</feature>
<accession>A0ABZ1CAH8</accession>
<keyword evidence="2" id="KW-0812">Transmembrane</keyword>
<dbReference type="PANTHER" id="PTHR37309">
    <property type="entry name" value="SLR0284 PROTEIN"/>
    <property type="match status" value="1"/>
</dbReference>
<sequence>MIQLLLRWSVLALGVTLATKLVPGIECNELSTLIIVVVLLSFLNAVLKPVLMLFALPFIVVTMGLGIILINAVLFWLVGEVVDGFTVQSFGSALIGAVIVSVTNMLLGGMLGSAKAKDEQRKGGGRGGRGGGGGSGRSRRDDDVIDI</sequence>
<keyword evidence="2" id="KW-1133">Transmembrane helix</keyword>
<dbReference type="Pfam" id="PF04020">
    <property type="entry name" value="Phage_holin_4_2"/>
    <property type="match status" value="1"/>
</dbReference>
<feature type="region of interest" description="Disordered" evidence="1">
    <location>
        <begin position="116"/>
        <end position="147"/>
    </location>
</feature>
<proteinExistence type="predicted"/>